<organism evidence="2 3">
    <name type="scientific">Carassius auratus</name>
    <name type="common">Goldfish</name>
    <dbReference type="NCBI Taxonomy" id="7957"/>
    <lineage>
        <taxon>Eukaryota</taxon>
        <taxon>Metazoa</taxon>
        <taxon>Chordata</taxon>
        <taxon>Craniata</taxon>
        <taxon>Vertebrata</taxon>
        <taxon>Euteleostomi</taxon>
        <taxon>Actinopterygii</taxon>
        <taxon>Neopterygii</taxon>
        <taxon>Teleostei</taxon>
        <taxon>Ostariophysi</taxon>
        <taxon>Cypriniformes</taxon>
        <taxon>Cyprinidae</taxon>
        <taxon>Cyprininae</taxon>
        <taxon>Carassius</taxon>
    </lineage>
</organism>
<feature type="compositionally biased region" description="Polar residues" evidence="1">
    <location>
        <begin position="279"/>
        <end position="290"/>
    </location>
</feature>
<feature type="region of interest" description="Disordered" evidence="1">
    <location>
        <begin position="266"/>
        <end position="301"/>
    </location>
</feature>
<dbReference type="GeneID" id="113071005"/>
<evidence type="ECO:0000256" key="1">
    <source>
        <dbReference type="SAM" id="MobiDB-lite"/>
    </source>
</evidence>
<name>A0A6P6MVU4_CARAU</name>
<reference evidence="3" key="1">
    <citation type="submission" date="2025-08" db="UniProtKB">
        <authorList>
            <consortium name="RefSeq"/>
        </authorList>
    </citation>
    <scope>IDENTIFICATION</scope>
    <source>
        <strain evidence="3">Wakin</strain>
        <tissue evidence="3">Muscle</tissue>
    </source>
</reference>
<accession>A0A6P6MVU4</accession>
<dbReference type="OrthoDB" id="8960811at2759"/>
<dbReference type="AlphaFoldDB" id="A0A6P6MVU4"/>
<dbReference type="CDD" id="cd09275">
    <property type="entry name" value="RNase_HI_RT_DIRS1"/>
    <property type="match status" value="1"/>
</dbReference>
<protein>
    <submittedName>
        <fullName evidence="3">Uncharacterized protein LOC113071005</fullName>
    </submittedName>
</protein>
<sequence length="301" mass="32445">MPQAAGSYGFIYPGCTAGTPENESVHEMGFVTTFQPDTRSLPLCNGDPRLLGSLVSWKSAEFYAQGTLLGTVMMQKVVTTDASLTGWGATQEGRTVNGLWPSRLRSAHKLFRAYGVWKALNHFLPCLQGHHVLVRCNNTTTVAYINRQGSVLSSKLHALAYKVLVWSGWVFVTRDSCSGPSKQRCGSSIKGKPNLRRLAPSPADSGYVMDEIWTGNRRSIRLARKLPLSYVLLAKGRGCTPRGRCTGPPMAKSAAVCLSSPVPDNSYTGQGERAGPVSHSDSTQVAQSTMAGAPPRTDVLT</sequence>
<dbReference type="Proteomes" id="UP000515129">
    <property type="component" value="Unplaced"/>
</dbReference>
<evidence type="ECO:0000313" key="2">
    <source>
        <dbReference type="Proteomes" id="UP000515129"/>
    </source>
</evidence>
<gene>
    <name evidence="3" type="primary">LOC113071005</name>
</gene>
<dbReference type="KEGG" id="caua:113071005"/>
<keyword evidence="2" id="KW-1185">Reference proteome</keyword>
<evidence type="ECO:0000313" key="3">
    <source>
        <dbReference type="RefSeq" id="XP_026100161.1"/>
    </source>
</evidence>
<dbReference type="RefSeq" id="XP_026100161.1">
    <property type="nucleotide sequence ID" value="XM_026244376.1"/>
</dbReference>
<proteinExistence type="predicted"/>